<reference evidence="7" key="2">
    <citation type="submission" date="2022-04" db="EMBL/GenBank/DDBJ databases">
        <title>Complete Genome Sequence of Flavobacterium sediminilitoris YSM-43, Isolated from a Tidal Sediment.</title>
        <authorList>
            <person name="Lee P.A."/>
        </authorList>
    </citation>
    <scope>NUCLEOTIDE SEQUENCE</scope>
    <source>
        <strain evidence="7">YSM-43</strain>
    </source>
</reference>
<dbReference type="Pfam" id="PF01048">
    <property type="entry name" value="PNP_UDP_1"/>
    <property type="match status" value="1"/>
</dbReference>
<comment type="function">
    <text evidence="5">The purine nucleoside phosphorylases catalyze the phosphorolytic breakdown of the N-glycosidic bond in the beta-(deoxy)ribonucleoside molecules, with the formation of the corresponding free purine bases and pentose-1-phosphate.</text>
</comment>
<dbReference type="InterPro" id="IPR011268">
    <property type="entry name" value="Purine_phosphorylase"/>
</dbReference>
<dbReference type="CDD" id="cd09009">
    <property type="entry name" value="PNP-EcPNPII_like"/>
    <property type="match status" value="1"/>
</dbReference>
<name>A0ABY4HLA2_9FLAO</name>
<dbReference type="NCBIfam" id="NF006054">
    <property type="entry name" value="PRK08202.1"/>
    <property type="match status" value="1"/>
</dbReference>
<evidence type="ECO:0000256" key="3">
    <source>
        <dbReference type="ARBA" id="ARBA00022676"/>
    </source>
</evidence>
<protein>
    <recommendedName>
        <fullName evidence="5">Purine nucleoside phosphorylase</fullName>
        <ecNumber evidence="5">2.4.2.1</ecNumber>
    </recommendedName>
    <alternativeName>
        <fullName evidence="5">Inosine-guanosine phosphorylase</fullName>
    </alternativeName>
</protein>
<keyword evidence="8" id="KW-1185">Reference proteome</keyword>
<dbReference type="EMBL" id="CP090145">
    <property type="protein sequence ID" value="UOX32259.1"/>
    <property type="molecule type" value="Genomic_DNA"/>
</dbReference>
<dbReference type="InterPro" id="IPR000845">
    <property type="entry name" value="Nucleoside_phosphorylase_d"/>
</dbReference>
<proteinExistence type="inferred from homology"/>
<dbReference type="NCBIfam" id="TIGR01700">
    <property type="entry name" value="PNPH"/>
    <property type="match status" value="1"/>
</dbReference>
<organism evidence="7 8">
    <name type="scientific">Flavobacterium sediminilitoris</name>
    <dbReference type="NCBI Taxonomy" id="2024526"/>
    <lineage>
        <taxon>Bacteria</taxon>
        <taxon>Pseudomonadati</taxon>
        <taxon>Bacteroidota</taxon>
        <taxon>Flavobacteriia</taxon>
        <taxon>Flavobacteriales</taxon>
        <taxon>Flavobacteriaceae</taxon>
        <taxon>Flavobacterium</taxon>
    </lineage>
</organism>
<dbReference type="InterPro" id="IPR011270">
    <property type="entry name" value="Pur_Nuc_Pase_Ino/Guo-sp"/>
</dbReference>
<dbReference type="SUPFAM" id="SSF53167">
    <property type="entry name" value="Purine and uridine phosphorylases"/>
    <property type="match status" value="1"/>
</dbReference>
<dbReference type="Gene3D" id="3.40.50.1580">
    <property type="entry name" value="Nucleoside phosphorylase domain"/>
    <property type="match status" value="1"/>
</dbReference>
<dbReference type="NCBIfam" id="TIGR01697">
    <property type="entry name" value="PNPH-PUNA-XAPA"/>
    <property type="match status" value="1"/>
</dbReference>
<evidence type="ECO:0000256" key="2">
    <source>
        <dbReference type="ARBA" id="ARBA00006751"/>
    </source>
</evidence>
<evidence type="ECO:0000313" key="8">
    <source>
        <dbReference type="Proteomes" id="UP000830454"/>
    </source>
</evidence>
<dbReference type="RefSeq" id="WP_045967726.1">
    <property type="nucleotide sequence ID" value="NZ_CP090145.1"/>
</dbReference>
<comment type="similarity">
    <text evidence="2 5">Belongs to the PNP/MTAP phosphorylase family.</text>
</comment>
<dbReference type="GO" id="GO:0004731">
    <property type="term" value="F:purine-nucleoside phosphorylase activity"/>
    <property type="evidence" value="ECO:0007669"/>
    <property type="project" value="UniProtKB-EC"/>
</dbReference>
<keyword evidence="4 5" id="KW-0808">Transferase</keyword>
<evidence type="ECO:0000256" key="4">
    <source>
        <dbReference type="ARBA" id="ARBA00022679"/>
    </source>
</evidence>
<sequence>MWEKAQETVNYLKGITHFAPEYGVILGSGLGGFANDIKVEFSVSYSEIPNFPVSTVKGHKGALLFGTIDSKKVMAMQGRFHYYEGYDMKEVTFPVRVMKLLGIEKLIVSNASGGVNASFKVGDVMIIKDHINMMPEHPLRGHNDERFGPRFVNMSEPYSKDMIAKIKNIAKDNEIEVKEGVYLGLQGPTFETLAEYKMVKNIGADCVGMSTVPEVIVAKHMNMDCLGISVITDMGNEESIEEVNHEEVLEAAKKAEPHVRSLIKNFILQY</sequence>
<accession>A0ABY4HLA2</accession>
<evidence type="ECO:0000256" key="1">
    <source>
        <dbReference type="ARBA" id="ARBA00005058"/>
    </source>
</evidence>
<dbReference type="PANTHER" id="PTHR11904:SF9">
    <property type="entry name" value="PURINE NUCLEOSIDE PHOSPHORYLASE-RELATED"/>
    <property type="match status" value="1"/>
</dbReference>
<dbReference type="PIRSF" id="PIRSF000477">
    <property type="entry name" value="PurNPase"/>
    <property type="match status" value="1"/>
</dbReference>
<dbReference type="EC" id="2.4.2.1" evidence="5"/>
<evidence type="ECO:0000256" key="5">
    <source>
        <dbReference type="PIRNR" id="PIRNR000477"/>
    </source>
</evidence>
<feature type="domain" description="Nucleoside phosphorylase" evidence="6">
    <location>
        <begin position="22"/>
        <end position="267"/>
    </location>
</feature>
<evidence type="ECO:0000259" key="6">
    <source>
        <dbReference type="Pfam" id="PF01048"/>
    </source>
</evidence>
<gene>
    <name evidence="7" type="ORF">LXD69_09350</name>
</gene>
<keyword evidence="3 5" id="KW-0328">Glycosyltransferase</keyword>
<dbReference type="InterPro" id="IPR035994">
    <property type="entry name" value="Nucleoside_phosphorylase_sf"/>
</dbReference>
<evidence type="ECO:0000313" key="7">
    <source>
        <dbReference type="EMBL" id="UOX32259.1"/>
    </source>
</evidence>
<dbReference type="PANTHER" id="PTHR11904">
    <property type="entry name" value="METHYLTHIOADENOSINE/PURINE NUCLEOSIDE PHOSPHORYLASE"/>
    <property type="match status" value="1"/>
</dbReference>
<reference evidence="7" key="1">
    <citation type="submission" date="2021-12" db="EMBL/GenBank/DDBJ databases">
        <authorList>
            <person name="Cha I.-T."/>
            <person name="Lee K.-E."/>
            <person name="Park S.-J."/>
        </authorList>
    </citation>
    <scope>NUCLEOTIDE SEQUENCE</scope>
    <source>
        <strain evidence="7">YSM-43</strain>
    </source>
</reference>
<comment type="pathway">
    <text evidence="1 5">Purine metabolism; purine nucleoside salvage.</text>
</comment>
<dbReference type="Proteomes" id="UP000830454">
    <property type="component" value="Chromosome"/>
</dbReference>